<protein>
    <submittedName>
        <fullName evidence="1">Uncharacterized protein</fullName>
    </submittedName>
</protein>
<proteinExistence type="predicted"/>
<dbReference type="AlphaFoldDB" id="A0A1F5ZU95"/>
<dbReference type="Proteomes" id="UP000176253">
    <property type="component" value="Unassembled WGS sequence"/>
</dbReference>
<gene>
    <name evidence="1" type="ORF">A3D78_07030</name>
</gene>
<comment type="caution">
    <text evidence="1">The sequence shown here is derived from an EMBL/GenBank/DDBJ whole genome shotgun (WGS) entry which is preliminary data.</text>
</comment>
<dbReference type="EMBL" id="MFJM01000066">
    <property type="protein sequence ID" value="OGG15905.1"/>
    <property type="molecule type" value="Genomic_DNA"/>
</dbReference>
<sequence>MQLSPAVAGLIFRIHTDSLSKTPGQGQNDARDIKMKGGEYDVNRLLNLDFVDFRWFISGDIRMDSKHGLPDYSGDFSDS</sequence>
<organism evidence="1 2">
    <name type="scientific">Candidatus Gottesmanbacteria bacterium RIFCSPHIGHO2_02_FULL_39_14</name>
    <dbReference type="NCBI Taxonomy" id="1798383"/>
    <lineage>
        <taxon>Bacteria</taxon>
        <taxon>Candidatus Gottesmaniibacteriota</taxon>
    </lineage>
</organism>
<accession>A0A1F5ZU95</accession>
<evidence type="ECO:0000313" key="2">
    <source>
        <dbReference type="Proteomes" id="UP000176253"/>
    </source>
</evidence>
<evidence type="ECO:0000313" key="1">
    <source>
        <dbReference type="EMBL" id="OGG15905.1"/>
    </source>
</evidence>
<name>A0A1F5ZU95_9BACT</name>
<reference evidence="1 2" key="1">
    <citation type="journal article" date="2016" name="Nat. Commun.">
        <title>Thousands of microbial genomes shed light on interconnected biogeochemical processes in an aquifer system.</title>
        <authorList>
            <person name="Anantharaman K."/>
            <person name="Brown C.T."/>
            <person name="Hug L.A."/>
            <person name="Sharon I."/>
            <person name="Castelle C.J."/>
            <person name="Probst A.J."/>
            <person name="Thomas B.C."/>
            <person name="Singh A."/>
            <person name="Wilkins M.J."/>
            <person name="Karaoz U."/>
            <person name="Brodie E.L."/>
            <person name="Williams K.H."/>
            <person name="Hubbard S.S."/>
            <person name="Banfield J.F."/>
        </authorList>
    </citation>
    <scope>NUCLEOTIDE SEQUENCE [LARGE SCALE GENOMIC DNA]</scope>
</reference>